<feature type="domain" description="PKD" evidence="1">
    <location>
        <begin position="1127"/>
        <end position="1213"/>
    </location>
</feature>
<dbReference type="CDD" id="cd00146">
    <property type="entry name" value="PKD"/>
    <property type="match status" value="3"/>
</dbReference>
<feature type="domain" description="PKD" evidence="1">
    <location>
        <begin position="955"/>
        <end position="1040"/>
    </location>
</feature>
<name>A0A917J1N5_9BACT</name>
<dbReference type="InterPro" id="IPR000601">
    <property type="entry name" value="PKD_dom"/>
</dbReference>
<dbReference type="SMART" id="SM00089">
    <property type="entry name" value="PKD"/>
    <property type="match status" value="4"/>
</dbReference>
<evidence type="ECO:0000259" key="1">
    <source>
        <dbReference type="PROSITE" id="PS50093"/>
    </source>
</evidence>
<dbReference type="InterPro" id="IPR022409">
    <property type="entry name" value="PKD/Chitinase_dom"/>
</dbReference>
<dbReference type="InterPro" id="IPR035986">
    <property type="entry name" value="PKD_dom_sf"/>
</dbReference>
<evidence type="ECO:0000313" key="2">
    <source>
        <dbReference type="EMBL" id="GGH76884.1"/>
    </source>
</evidence>
<feature type="domain" description="PKD" evidence="1">
    <location>
        <begin position="1070"/>
        <end position="1111"/>
    </location>
</feature>
<accession>A0A917J1N5</accession>
<dbReference type="Gene3D" id="2.60.40.10">
    <property type="entry name" value="Immunoglobulins"/>
    <property type="match status" value="5"/>
</dbReference>
<protein>
    <recommendedName>
        <fullName evidence="1">PKD domain-containing protein</fullName>
    </recommendedName>
</protein>
<dbReference type="PANTHER" id="PTHR46534">
    <property type="entry name" value="IGGFC_BINDING DOMAIN-CONTAINING PROTEIN"/>
    <property type="match status" value="1"/>
</dbReference>
<comment type="caution">
    <text evidence="2">The sequence shown here is derived from an EMBL/GenBank/DDBJ whole genome shotgun (WGS) entry which is preliminary data.</text>
</comment>
<dbReference type="Pfam" id="PF18911">
    <property type="entry name" value="PKD_4"/>
    <property type="match status" value="3"/>
</dbReference>
<organism evidence="2 3">
    <name type="scientific">Filimonas zeae</name>
    <dbReference type="NCBI Taxonomy" id="1737353"/>
    <lineage>
        <taxon>Bacteria</taxon>
        <taxon>Pseudomonadati</taxon>
        <taxon>Bacteroidota</taxon>
        <taxon>Chitinophagia</taxon>
        <taxon>Chitinophagales</taxon>
        <taxon>Chitinophagaceae</taxon>
        <taxon>Filimonas</taxon>
    </lineage>
</organism>
<dbReference type="InterPro" id="IPR035234">
    <property type="entry name" value="IgGFc-bd_N"/>
</dbReference>
<proteinExistence type="predicted"/>
<reference evidence="2" key="1">
    <citation type="journal article" date="2014" name="Int. J. Syst. Evol. Microbiol.">
        <title>Complete genome sequence of Corynebacterium casei LMG S-19264T (=DSM 44701T), isolated from a smear-ripened cheese.</title>
        <authorList>
            <consortium name="US DOE Joint Genome Institute (JGI-PGF)"/>
            <person name="Walter F."/>
            <person name="Albersmeier A."/>
            <person name="Kalinowski J."/>
            <person name="Ruckert C."/>
        </authorList>
    </citation>
    <scope>NUCLEOTIDE SEQUENCE</scope>
    <source>
        <strain evidence="2">CGMCC 1.15290</strain>
    </source>
</reference>
<dbReference type="NCBIfam" id="TIGR04131">
    <property type="entry name" value="Bac_Flav_CTERM"/>
    <property type="match status" value="1"/>
</dbReference>
<sequence>MAAGQMFSNRGTDFWTGMGHNSNYEISAWFPTDTPRLALMFNAERDANVIVTIEGTTYRREYPVKANSVVRTDPFPIGYRDKPASIYDVMLYTRTSDWGGTNSEGLFKNKGVHITSDVPIVAYAHFYSNASSSATMLMPTESWGYSYLGLTPRQSITVNAAQPGEISNHNRFSWMFFVAGKNDTRIRITPSVPTRNGSPAGVPIDVTLQKGEIYQMLAAEKGLGDMYDLTGTTAVSITNSEGKCVPFAGFAGSSGMGVPCTGISGTQSFATEECMMQQMFPKHAWGKRYLTAPSSVTTSPTTNNYNVFRIMVTNPATVVKRNGVVLTGITPLNYYEYRSNTADYIEADLPIQVLQIFPSQGECGYIGTGDPEMIYLSPVEQGIKKVGFFRNDRFSIDWNFLTLIVPTAGVASLTIDGKKQDFSHTYPHPYLNGYTVVVRRWNTRSNTDVRAPTQCIVESDSAFTAITYGFSDAESYGYNAGTYINNLNGFPEYKNVYNTGDTANSYTCAQTPVQLSVLMRYQPTRIEWKLSEIADKITPATDVVINSPVAEGEVQVFGVTYYRYSLPGTYQFTTSGYITVPVYTTHPTVDVCSNTEQIPYQVIVEKAQKTDFSIVYENCKTQELIGFEAAPKFTDGADVLRWEWRFMNNAVAATATGQQVKHLFDLGNHSAKLVAVDNNGCICDTTKPFSLSDKPAVPAFAASGTVCTQTGTTFTETVPQAGIKEWYWDFGEGTPVKVTENGHTQTHAYPAHAAAVTVKHVVKYSAGCISDTAYQTIPVYALPKLDVEYDEGCLPAGGRISFTSKSTVADAQTISGYSWDFGDISSTPDNPNTATVANPSHLFGANEYLITYKVTTNRGCSADTVLKAAFSPRAVLAYAALPAVCVNEKAPVSVATAAVTNGVAGTGYYRGPGVENDGKFYPAVAGVGTHTIWCIFTTSKGCADSVSTTIVVKPKPLAQFTYTGSTCAGGTITFTDASTLNGGSVTTRKWNMGDGTQAEYNTAAPFTKVYTTVKRYDVQLIAAGNNGCADTITNALQIQALPKVDFQTPAAICMPEGKAAFVNKSAPADGTALSYKWSFGDNTTSVETDPVHTYTTAGNYQVKLIAAATGGCADSITKVADQFFSQPVAGFDAATTALCQGTPAVFTNTSTAPGSTLATWAWSFGDGTVASSRNASKTYTSSGTYTVTLTVTNAKGCSSALASKVVMVYLQPIIDAGADIAAEEDELVQLKATANSTRLQFAWSPAQLVSNAAILQPTVRVKEDAVLTLTATGENNCTATDEVQILVQRPLVVPNIFTPNGDGINDTWLIKNLNMYAGAVVQLFNRYGQKVILFKGDAKPWDGTVNGTPVPGGVYYYIIQLNNGQPALTGSVTIIR</sequence>
<dbReference type="InterPro" id="IPR026341">
    <property type="entry name" value="T9SS_type_B"/>
</dbReference>
<dbReference type="Pfam" id="PF13585">
    <property type="entry name" value="CHU_C"/>
    <property type="match status" value="1"/>
</dbReference>
<gene>
    <name evidence="2" type="ORF">GCM10011379_42400</name>
</gene>
<dbReference type="EMBL" id="BMIB01000004">
    <property type="protein sequence ID" value="GGH76884.1"/>
    <property type="molecule type" value="Genomic_DNA"/>
</dbReference>
<dbReference type="Pfam" id="PF17517">
    <property type="entry name" value="IgGFc_binding"/>
    <property type="match status" value="1"/>
</dbReference>
<reference evidence="2" key="2">
    <citation type="submission" date="2020-09" db="EMBL/GenBank/DDBJ databases">
        <authorList>
            <person name="Sun Q."/>
            <person name="Zhou Y."/>
        </authorList>
    </citation>
    <scope>NUCLEOTIDE SEQUENCE</scope>
    <source>
        <strain evidence="2">CGMCC 1.15290</strain>
    </source>
</reference>
<dbReference type="PROSITE" id="PS50093">
    <property type="entry name" value="PKD"/>
    <property type="match status" value="3"/>
</dbReference>
<dbReference type="PANTHER" id="PTHR46534:SF1">
    <property type="entry name" value="IGGFC-BINDING PROTEIN N-TERMINAL DOMAIN-CONTAINING PROTEIN"/>
    <property type="match status" value="1"/>
</dbReference>
<dbReference type="InterPro" id="IPR013783">
    <property type="entry name" value="Ig-like_fold"/>
</dbReference>
<dbReference type="Proteomes" id="UP000627292">
    <property type="component" value="Unassembled WGS sequence"/>
</dbReference>
<dbReference type="SUPFAM" id="SSF49299">
    <property type="entry name" value="PKD domain"/>
    <property type="match status" value="5"/>
</dbReference>
<keyword evidence="3" id="KW-1185">Reference proteome</keyword>
<evidence type="ECO:0000313" key="3">
    <source>
        <dbReference type="Proteomes" id="UP000627292"/>
    </source>
</evidence>